<dbReference type="EMBL" id="FYEK01000003">
    <property type="protein sequence ID" value="SNB51079.1"/>
    <property type="molecule type" value="Genomic_DNA"/>
</dbReference>
<dbReference type="FunCoup" id="A0A212PVX9">
    <property type="interactions" value="1"/>
</dbReference>
<dbReference type="RefSeq" id="WP_159461499.1">
    <property type="nucleotide sequence ID" value="NZ_FYEK01000003.1"/>
</dbReference>
<protein>
    <submittedName>
        <fullName evidence="2">Uncharacterized membrane protein YhfC</fullName>
    </submittedName>
</protein>
<keyword evidence="1" id="KW-0812">Transmembrane</keyword>
<feature type="transmembrane region" description="Helical" evidence="1">
    <location>
        <begin position="202"/>
        <end position="225"/>
    </location>
</feature>
<name>A0A212PVX9_9CHLR</name>
<dbReference type="OrthoDB" id="155163at2"/>
<dbReference type="InParanoid" id="A0A212PVX9"/>
<sequence>MGDVLRMLGWLVMAFGGPALALWAKGRWGRPAAWLGVGALTFLGAQAVRLPLLAGLTALFRQSVLPPPRDPFVFNVVVLSLSAGLFEETARWWGMRWAQRRQARHGQILGPADAVVLGLAHGGTEALALGLVGWATLMGMLLMREGLIPIPLGMEATVAAYWATPPGWVWVGVLERGMAILLHVGLAFVIWDGVRRARRAGWAAAVLLHALVNGTGVAAMSYWGIGAAEGLIALWVGIIMGGVILRLHKVDS</sequence>
<feature type="transmembrane region" description="Helical" evidence="1">
    <location>
        <begin position="114"/>
        <end position="134"/>
    </location>
</feature>
<dbReference type="AlphaFoldDB" id="A0A212PVX9"/>
<evidence type="ECO:0000313" key="2">
    <source>
        <dbReference type="EMBL" id="SNB51079.1"/>
    </source>
</evidence>
<feature type="transmembrane region" description="Helical" evidence="1">
    <location>
        <begin position="31"/>
        <end position="60"/>
    </location>
</feature>
<keyword evidence="3" id="KW-1185">Reference proteome</keyword>
<evidence type="ECO:0000313" key="3">
    <source>
        <dbReference type="Proteomes" id="UP000197025"/>
    </source>
</evidence>
<reference evidence="3" key="1">
    <citation type="submission" date="2017-06" db="EMBL/GenBank/DDBJ databases">
        <authorList>
            <person name="Varghese N."/>
            <person name="Submissions S."/>
        </authorList>
    </citation>
    <scope>NUCLEOTIDE SEQUENCE [LARGE SCALE GENOMIC DNA]</scope>
    <source>
        <strain evidence="3">JAD2</strain>
    </source>
</reference>
<organism evidence="2 3">
    <name type="scientific">Thermoflexus hugenholtzii JAD2</name>
    <dbReference type="NCBI Taxonomy" id="877466"/>
    <lineage>
        <taxon>Bacteria</taxon>
        <taxon>Bacillati</taxon>
        <taxon>Chloroflexota</taxon>
        <taxon>Thermoflexia</taxon>
        <taxon>Thermoflexales</taxon>
        <taxon>Thermoflexaceae</taxon>
        <taxon>Thermoflexus</taxon>
    </lineage>
</organism>
<dbReference type="Pfam" id="PF10086">
    <property type="entry name" value="YhfC"/>
    <property type="match status" value="1"/>
</dbReference>
<dbReference type="InterPro" id="IPR011397">
    <property type="entry name" value="YhfC"/>
</dbReference>
<dbReference type="Proteomes" id="UP000197025">
    <property type="component" value="Unassembled WGS sequence"/>
</dbReference>
<keyword evidence="1" id="KW-1133">Transmembrane helix</keyword>
<feature type="transmembrane region" description="Helical" evidence="1">
    <location>
        <begin position="231"/>
        <end position="248"/>
    </location>
</feature>
<feature type="transmembrane region" description="Helical" evidence="1">
    <location>
        <begin position="72"/>
        <end position="94"/>
    </location>
</feature>
<feature type="transmembrane region" description="Helical" evidence="1">
    <location>
        <begin position="169"/>
        <end position="190"/>
    </location>
</feature>
<proteinExistence type="predicted"/>
<gene>
    <name evidence="2" type="ORF">SAMN02746019_00020970</name>
</gene>
<evidence type="ECO:0000256" key="1">
    <source>
        <dbReference type="SAM" id="Phobius"/>
    </source>
</evidence>
<accession>A0A212PVX9</accession>
<keyword evidence="1" id="KW-0472">Membrane</keyword>